<dbReference type="RefSeq" id="WP_170928582.1">
    <property type="nucleotide sequence ID" value="NZ_FWWU01000008.1"/>
</dbReference>
<dbReference type="Proteomes" id="UP000192582">
    <property type="component" value="Unassembled WGS sequence"/>
</dbReference>
<evidence type="ECO:0000313" key="1">
    <source>
        <dbReference type="EMBL" id="SMB85280.1"/>
    </source>
</evidence>
<gene>
    <name evidence="1" type="ORF">SAMN00790413_03340</name>
</gene>
<proteinExistence type="predicted"/>
<organism evidence="1 2">
    <name type="scientific">Deinococcus hopiensis KR-140</name>
    <dbReference type="NCBI Taxonomy" id="695939"/>
    <lineage>
        <taxon>Bacteria</taxon>
        <taxon>Thermotogati</taxon>
        <taxon>Deinococcota</taxon>
        <taxon>Deinococci</taxon>
        <taxon>Deinococcales</taxon>
        <taxon>Deinococcaceae</taxon>
        <taxon>Deinococcus</taxon>
    </lineage>
</organism>
<evidence type="ECO:0000313" key="2">
    <source>
        <dbReference type="Proteomes" id="UP000192582"/>
    </source>
</evidence>
<dbReference type="EMBL" id="FWWU01000008">
    <property type="protein sequence ID" value="SMB85280.1"/>
    <property type="molecule type" value="Genomic_DNA"/>
</dbReference>
<accession>A0A1W1UW57</accession>
<keyword evidence="2" id="KW-1185">Reference proteome</keyword>
<sequence>MFELGGIARTILNLLGEPDMQGRALSLQFVVALLAAIGSILLPPGEKEEVPGPN</sequence>
<protein>
    <submittedName>
        <fullName evidence="1">Uncharacterized protein</fullName>
    </submittedName>
</protein>
<reference evidence="1 2" key="1">
    <citation type="submission" date="2017-04" db="EMBL/GenBank/DDBJ databases">
        <authorList>
            <person name="Afonso C.L."/>
            <person name="Miller P.J."/>
            <person name="Scott M.A."/>
            <person name="Spackman E."/>
            <person name="Goraichik I."/>
            <person name="Dimitrov K.M."/>
            <person name="Suarez D.L."/>
            <person name="Swayne D.E."/>
        </authorList>
    </citation>
    <scope>NUCLEOTIDE SEQUENCE [LARGE SCALE GENOMIC DNA]</scope>
    <source>
        <strain evidence="1 2">KR-140</strain>
    </source>
</reference>
<dbReference type="AlphaFoldDB" id="A0A1W1UW57"/>
<name>A0A1W1UW57_9DEIO</name>